<dbReference type="PANTHER" id="PTHR32432">
    <property type="entry name" value="CELL DIVISION PROTEIN FTSA-RELATED"/>
    <property type="match status" value="1"/>
</dbReference>
<dbReference type="InterPro" id="IPR050696">
    <property type="entry name" value="FtsA/MreB"/>
</dbReference>
<comment type="caution">
    <text evidence="1">The sequence shown here is derived from an EMBL/GenBank/DDBJ whole genome shotgun (WGS) entry which is preliminary data.</text>
</comment>
<dbReference type="Proteomes" id="UP001156102">
    <property type="component" value="Unassembled WGS sequence"/>
</dbReference>
<reference evidence="1" key="1">
    <citation type="submission" date="2022-07" db="EMBL/GenBank/DDBJ databases">
        <authorList>
            <person name="Li W.-J."/>
            <person name="Deng Q.-Q."/>
        </authorList>
    </citation>
    <scope>NUCLEOTIDE SEQUENCE</scope>
    <source>
        <strain evidence="1">SYSU M60031</strain>
    </source>
</reference>
<sequence>MPPTKETILSAGIDIGTSTTKLVISRFTLSNTAASSHVPRIEITEKQMIHASPLYRTPLRSRERIDMPEVLQIIRNEYEKAGISPAHIQTGAVIITGETATKQNARELVHMLSAEAGEFLVATAGPDLEGILAAKGSGAYAYAKHTGKTVANIDIGGGTANIAVYRGAELLGTCTLHIGGRLVEYTEDRISYIAPPVQALLAQEPVPEADMASAALQRMVQILVRVLEARVRPGDEVLLLGHPPGWGDCIEEIMFSGGVGACLYHPEQQAPYQDIGLALAQALRESAELQRWTWVQPLETARATVMGAGMQATEISGATIQVQAGCLPLRNVPVYQLNWNGSLADGENRLKQAAGHALALYDPEGAGQPFALCMQGLPRLRFSEVQQLAGWIVQSCCLSFRQSVPVVIVLSSDLAKVMGQTLQLKRPDWRFVCIDQIQVEHGDYIDIGHELQSGVVPVIVKTLAFHT</sequence>
<name>A0AA41X7L4_9BACI</name>
<dbReference type="InterPro" id="IPR009377">
    <property type="entry name" value="EutA"/>
</dbReference>
<dbReference type="RefSeq" id="WP_254760320.1">
    <property type="nucleotide sequence ID" value="NZ_JANCLT010000011.1"/>
</dbReference>
<organism evidence="1 2">
    <name type="scientific">Ectobacillus ponti</name>
    <dbReference type="NCBI Taxonomy" id="2961894"/>
    <lineage>
        <taxon>Bacteria</taxon>
        <taxon>Bacillati</taxon>
        <taxon>Bacillota</taxon>
        <taxon>Bacilli</taxon>
        <taxon>Bacillales</taxon>
        <taxon>Bacillaceae</taxon>
        <taxon>Ectobacillus</taxon>
    </lineage>
</organism>
<dbReference type="InterPro" id="IPR043129">
    <property type="entry name" value="ATPase_NBD"/>
</dbReference>
<dbReference type="Pfam" id="PF06277">
    <property type="entry name" value="EutA"/>
    <property type="match status" value="1"/>
</dbReference>
<gene>
    <name evidence="1" type="ORF">NK662_17910</name>
</gene>
<dbReference type="AlphaFoldDB" id="A0AA41X7L4"/>
<protein>
    <submittedName>
        <fullName evidence="1">Ethanolamine ammonia-lyase reactivating factor EutA</fullName>
    </submittedName>
</protein>
<dbReference type="PIRSF" id="PIRSF012293">
    <property type="entry name" value="EutA"/>
    <property type="match status" value="1"/>
</dbReference>
<dbReference type="EMBL" id="JANCLT010000011">
    <property type="protein sequence ID" value="MCP8970401.1"/>
    <property type="molecule type" value="Genomic_DNA"/>
</dbReference>
<dbReference type="SUPFAM" id="SSF53067">
    <property type="entry name" value="Actin-like ATPase domain"/>
    <property type="match status" value="1"/>
</dbReference>
<evidence type="ECO:0000313" key="2">
    <source>
        <dbReference type="Proteomes" id="UP001156102"/>
    </source>
</evidence>
<evidence type="ECO:0000313" key="1">
    <source>
        <dbReference type="EMBL" id="MCP8970401.1"/>
    </source>
</evidence>
<accession>A0AA41X7L4</accession>
<proteinExistence type="predicted"/>
<keyword evidence="2" id="KW-1185">Reference proteome</keyword>
<dbReference type="PANTHER" id="PTHR32432:SF13">
    <property type="entry name" value="ETHANOLAMINE AMMONIA-LYASE REACTIVASE EUTA"/>
    <property type="match status" value="1"/>
</dbReference>